<sequence>MRTFTTTITNIYERTIPRIITLILLTAFTLASMVLAVHLTEVQQVKGRIVLVTDKSAETLPQSSARLNITVSPEKPPHSALVEQKYDAYATIGENGEYQIETLRSDSYKNMVLALLKNPDAILKDSKTARGVGANIIGFMMMFLLMEVFANLFAFADDKEQGQLRRITAAPVSFLGYLAAHCVYCLSMFLPEYILLIILKYCGFDIGFTLLQYAGLLAVMGLFGISFALLLNTLINKPDNASMLGRSIIVLTSMLAGSFYLFTKKNILLDLIIKVLPQKQLMNFVEYMERGEAWQHSLSIIYVIALSIVMFAVSCCVLQMKYIKRV</sequence>
<feature type="transmembrane region" description="Helical" evidence="5">
    <location>
        <begin position="167"/>
        <end position="190"/>
    </location>
</feature>
<dbReference type="RefSeq" id="WP_117415292.1">
    <property type="nucleotide sequence ID" value="NZ_BRPJ01000001.1"/>
</dbReference>
<evidence type="ECO:0000259" key="6">
    <source>
        <dbReference type="Pfam" id="PF12698"/>
    </source>
</evidence>
<comment type="subcellular location">
    <subcellularLocation>
        <location evidence="1">Membrane</location>
        <topology evidence="1">Multi-pass membrane protein</topology>
    </subcellularLocation>
</comment>
<dbReference type="GO" id="GO:0016020">
    <property type="term" value="C:membrane"/>
    <property type="evidence" value="ECO:0007669"/>
    <property type="project" value="UniProtKB-SubCell"/>
</dbReference>
<evidence type="ECO:0000256" key="5">
    <source>
        <dbReference type="SAM" id="Phobius"/>
    </source>
</evidence>
<proteinExistence type="predicted"/>
<organism evidence="8 9">
    <name type="scientific">Lacrimispora amygdalina</name>
    <dbReference type="NCBI Taxonomy" id="253257"/>
    <lineage>
        <taxon>Bacteria</taxon>
        <taxon>Bacillati</taxon>
        <taxon>Bacillota</taxon>
        <taxon>Clostridia</taxon>
        <taxon>Lachnospirales</taxon>
        <taxon>Lachnospiraceae</taxon>
        <taxon>Lacrimispora</taxon>
    </lineage>
</organism>
<feature type="transmembrane region" description="Helical" evidence="5">
    <location>
        <begin position="300"/>
        <end position="320"/>
    </location>
</feature>
<feature type="domain" description="ABC-2 type transporter transmembrane" evidence="6">
    <location>
        <begin position="49"/>
        <end position="314"/>
    </location>
</feature>
<evidence type="ECO:0000313" key="10">
    <source>
        <dbReference type="Proteomes" id="UP001419084"/>
    </source>
</evidence>
<dbReference type="InterPro" id="IPR013525">
    <property type="entry name" value="ABC2_TM"/>
</dbReference>
<dbReference type="GO" id="GO:0140359">
    <property type="term" value="F:ABC-type transporter activity"/>
    <property type="evidence" value="ECO:0007669"/>
    <property type="project" value="InterPro"/>
</dbReference>
<evidence type="ECO:0000256" key="4">
    <source>
        <dbReference type="ARBA" id="ARBA00023136"/>
    </source>
</evidence>
<evidence type="ECO:0000313" key="9">
    <source>
        <dbReference type="Proteomes" id="UP000260680"/>
    </source>
</evidence>
<evidence type="ECO:0000256" key="3">
    <source>
        <dbReference type="ARBA" id="ARBA00022989"/>
    </source>
</evidence>
<keyword evidence="2 5" id="KW-0812">Transmembrane</keyword>
<feature type="transmembrane region" description="Helical" evidence="5">
    <location>
        <begin position="20"/>
        <end position="39"/>
    </location>
</feature>
<keyword evidence="4 5" id="KW-0472">Membrane</keyword>
<gene>
    <name evidence="8" type="ORF">DS742_01585</name>
    <name evidence="7" type="ORF">LAD12857_00360</name>
</gene>
<feature type="transmembrane region" description="Helical" evidence="5">
    <location>
        <begin position="132"/>
        <end position="155"/>
    </location>
</feature>
<evidence type="ECO:0000313" key="7">
    <source>
        <dbReference type="EMBL" id="GLB28113.1"/>
    </source>
</evidence>
<name>A0A3E2NIC3_9FIRM</name>
<evidence type="ECO:0000313" key="8">
    <source>
        <dbReference type="EMBL" id="RFZ80693.1"/>
    </source>
</evidence>
<evidence type="ECO:0000256" key="1">
    <source>
        <dbReference type="ARBA" id="ARBA00004141"/>
    </source>
</evidence>
<evidence type="ECO:0000256" key="2">
    <source>
        <dbReference type="ARBA" id="ARBA00022692"/>
    </source>
</evidence>
<accession>A0A3E2NIC3</accession>
<dbReference type="Proteomes" id="UP001419084">
    <property type="component" value="Unassembled WGS sequence"/>
</dbReference>
<comment type="caution">
    <text evidence="8">The sequence shown here is derived from an EMBL/GenBank/DDBJ whole genome shotgun (WGS) entry which is preliminary data.</text>
</comment>
<dbReference type="AlphaFoldDB" id="A0A3E2NIC3"/>
<reference evidence="8 9" key="1">
    <citation type="submission" date="2018-07" db="EMBL/GenBank/DDBJ databases">
        <title>New species, Clostridium PI-S10-A1B.</title>
        <authorList>
            <person name="Krishna G."/>
            <person name="Summeta K."/>
            <person name="Shikha S."/>
            <person name="Prabhu P.B."/>
            <person name="Suresh K."/>
        </authorList>
    </citation>
    <scope>NUCLEOTIDE SEQUENCE [LARGE SCALE GENOMIC DNA]</scope>
    <source>
        <strain evidence="8 9">PI-S10-A1B</strain>
    </source>
</reference>
<dbReference type="EMBL" id="QOHO01000006">
    <property type="protein sequence ID" value="RFZ80693.1"/>
    <property type="molecule type" value="Genomic_DNA"/>
</dbReference>
<dbReference type="Pfam" id="PF12698">
    <property type="entry name" value="ABC2_membrane_3"/>
    <property type="match status" value="1"/>
</dbReference>
<keyword evidence="10" id="KW-1185">Reference proteome</keyword>
<reference evidence="7 10" key="2">
    <citation type="journal article" date="2024" name="Int. J. Syst. Evol. Microbiol.">
        <title>Lacrimispora brassicae sp. nov. isolated from fermented cabbage, and proposal of Clostridium indicum Gundawar et al. 2019 and Clostridium methoxybenzovorans Mechichi et al. 1999 as heterotypic synonyms of Lacrimispora amygdalina (Parshina et al. 2003) Haas and Blanchard 2020 and Lacrimispora indolis (McClung and McCoy 1957) Haas and Blanchard 2020, respectively.</title>
        <authorList>
            <person name="Kobayashi H."/>
            <person name="Tanizawa Y."/>
            <person name="Sakamoto M."/>
            <person name="Ohkuma M."/>
            <person name="Tohno M."/>
        </authorList>
    </citation>
    <scope>NUCLEOTIDE SEQUENCE [LARGE SCALE GENOMIC DNA]</scope>
    <source>
        <strain evidence="7 10">DSM 12857</strain>
    </source>
</reference>
<dbReference type="EMBL" id="BRPJ01000001">
    <property type="protein sequence ID" value="GLB28113.1"/>
    <property type="molecule type" value="Genomic_DNA"/>
</dbReference>
<keyword evidence="3 5" id="KW-1133">Transmembrane helix</keyword>
<dbReference type="Proteomes" id="UP000260680">
    <property type="component" value="Unassembled WGS sequence"/>
</dbReference>
<feature type="transmembrane region" description="Helical" evidence="5">
    <location>
        <begin position="243"/>
        <end position="262"/>
    </location>
</feature>
<dbReference type="OrthoDB" id="1655516at2"/>
<protein>
    <submittedName>
        <fullName evidence="7 8">Permease</fullName>
    </submittedName>
</protein>
<feature type="transmembrane region" description="Helical" evidence="5">
    <location>
        <begin position="210"/>
        <end position="231"/>
    </location>
</feature>